<keyword evidence="2" id="KW-1185">Reference proteome</keyword>
<evidence type="ECO:0000313" key="2">
    <source>
        <dbReference type="Proteomes" id="UP000281553"/>
    </source>
</evidence>
<evidence type="ECO:0000313" key="1">
    <source>
        <dbReference type="EMBL" id="VDN21808.1"/>
    </source>
</evidence>
<organism evidence="1 2">
    <name type="scientific">Dibothriocephalus latus</name>
    <name type="common">Fish tapeworm</name>
    <name type="synonym">Diphyllobothrium latum</name>
    <dbReference type="NCBI Taxonomy" id="60516"/>
    <lineage>
        <taxon>Eukaryota</taxon>
        <taxon>Metazoa</taxon>
        <taxon>Spiralia</taxon>
        <taxon>Lophotrochozoa</taxon>
        <taxon>Platyhelminthes</taxon>
        <taxon>Cestoda</taxon>
        <taxon>Eucestoda</taxon>
        <taxon>Diphyllobothriidea</taxon>
        <taxon>Diphyllobothriidae</taxon>
        <taxon>Dibothriocephalus</taxon>
    </lineage>
</organism>
<dbReference type="AlphaFoldDB" id="A0A3P7MH40"/>
<dbReference type="EMBL" id="UYRU01072090">
    <property type="protein sequence ID" value="VDN21808.1"/>
    <property type="molecule type" value="Genomic_DNA"/>
</dbReference>
<protein>
    <submittedName>
        <fullName evidence="1">Uncharacterized protein</fullName>
    </submittedName>
</protein>
<dbReference type="Proteomes" id="UP000281553">
    <property type="component" value="Unassembled WGS sequence"/>
</dbReference>
<name>A0A3P7MH40_DIBLA</name>
<gene>
    <name evidence="1" type="ORF">DILT_LOCUS13914</name>
</gene>
<accession>A0A3P7MH40</accession>
<sequence length="105" mass="10992">MGTSAGGANVCYVPPSPPQPLQFPCVTETSLSAPTTTSTASTANAEFDTAALLRAWYEAGYAMGQAHAEQVPPLSCDYYIPVAFHLKNKLASIRSLSVNSLKAGN</sequence>
<dbReference type="OrthoDB" id="6284627at2759"/>
<reference evidence="1 2" key="1">
    <citation type="submission" date="2018-11" db="EMBL/GenBank/DDBJ databases">
        <authorList>
            <consortium name="Pathogen Informatics"/>
        </authorList>
    </citation>
    <scope>NUCLEOTIDE SEQUENCE [LARGE SCALE GENOMIC DNA]</scope>
</reference>
<proteinExistence type="predicted"/>